<name>A0A9E6ZX49_9HYPH</name>
<dbReference type="InterPro" id="IPR003777">
    <property type="entry name" value="XdhC_CoxI"/>
</dbReference>
<dbReference type="AlphaFoldDB" id="A0A9E6ZX49"/>
<evidence type="ECO:0000313" key="4">
    <source>
        <dbReference type="Proteomes" id="UP000831684"/>
    </source>
</evidence>
<feature type="domain" description="XdhC Rossmann" evidence="2">
    <location>
        <begin position="175"/>
        <end position="293"/>
    </location>
</feature>
<accession>A0A9E6ZX49</accession>
<dbReference type="EMBL" id="CP083240">
    <property type="protein sequence ID" value="UOK73376.1"/>
    <property type="molecule type" value="Genomic_DNA"/>
</dbReference>
<dbReference type="InterPro" id="IPR027051">
    <property type="entry name" value="XdhC_Rossmann_dom"/>
</dbReference>
<dbReference type="PANTHER" id="PTHR30388:SF4">
    <property type="entry name" value="MOLYBDENUM COFACTOR INSERTION CHAPERONE PAOD"/>
    <property type="match status" value="1"/>
</dbReference>
<dbReference type="Gene3D" id="3.40.50.720">
    <property type="entry name" value="NAD(P)-binding Rossmann-like Domain"/>
    <property type="match status" value="1"/>
</dbReference>
<feature type="domain" description="XdhC- CoxI" evidence="1">
    <location>
        <begin position="32"/>
        <end position="94"/>
    </location>
</feature>
<dbReference type="KEGG" id="apol:K9D25_22350"/>
<dbReference type="RefSeq" id="WP_244451055.1">
    <property type="nucleotide sequence ID" value="NZ_CP083240.1"/>
</dbReference>
<evidence type="ECO:0000259" key="1">
    <source>
        <dbReference type="Pfam" id="PF02625"/>
    </source>
</evidence>
<sequence length="309" mass="33461">MPVDHALRPLRSALLTDRPADIFRFLRDAMIEGRRCALVTLVEIIDGASRALGAHMAVSEDGSYCGFVSGGCVEAAVAREALEAISTGSDRVCRLGKGSPYFDIVLACGGGIRLTIHVLRTPDCLDAVLAAMAARKSIGLAYDPHRQTLSLDEAPTTGWHDGSFTSVYRPDPQILLSGTGLESLSLTKAARAVDLDIVQADADLVYSSADRDTAIVLLHHDIEKELPVLRSALRSEAFYIGCLGSRRTHARRREILQQQGYSSEQLQRIHAPIGLFGPARDARSLAVSVLADILSHVERRRQEAISLGQ</sequence>
<geneLocation type="plasmid" evidence="3 4">
    <name>pA</name>
</geneLocation>
<dbReference type="Proteomes" id="UP000831684">
    <property type="component" value="Plasmid pA"/>
</dbReference>
<dbReference type="Pfam" id="PF13478">
    <property type="entry name" value="XdhC_C"/>
    <property type="match status" value="1"/>
</dbReference>
<dbReference type="InterPro" id="IPR052698">
    <property type="entry name" value="MoCofactor_Util/Proc"/>
</dbReference>
<keyword evidence="3" id="KW-0614">Plasmid</keyword>
<evidence type="ECO:0000313" key="3">
    <source>
        <dbReference type="EMBL" id="UOK73376.1"/>
    </source>
</evidence>
<protein>
    <submittedName>
        <fullName evidence="3">XdhC family protein</fullName>
    </submittedName>
</protein>
<gene>
    <name evidence="3" type="ORF">K9D25_22350</name>
</gene>
<proteinExistence type="predicted"/>
<evidence type="ECO:0000259" key="2">
    <source>
        <dbReference type="Pfam" id="PF13478"/>
    </source>
</evidence>
<dbReference type="PANTHER" id="PTHR30388">
    <property type="entry name" value="ALDEHYDE OXIDOREDUCTASE MOLYBDENUM COFACTOR ASSEMBLY PROTEIN"/>
    <property type="match status" value="1"/>
</dbReference>
<organism evidence="3 4">
    <name type="scientific">Ancylobacter polymorphus</name>
    <dbReference type="NCBI Taxonomy" id="223390"/>
    <lineage>
        <taxon>Bacteria</taxon>
        <taxon>Pseudomonadati</taxon>
        <taxon>Pseudomonadota</taxon>
        <taxon>Alphaproteobacteria</taxon>
        <taxon>Hyphomicrobiales</taxon>
        <taxon>Xanthobacteraceae</taxon>
        <taxon>Ancylobacter</taxon>
    </lineage>
</organism>
<reference evidence="3" key="1">
    <citation type="submission" date="2021-09" db="EMBL/GenBank/DDBJ databases">
        <title>Network and meta-omics reveal the key degrader and cooperation patterns in an efficient 1,4-dioxane-degrading microbial community.</title>
        <authorList>
            <person name="Dai C."/>
        </authorList>
    </citation>
    <scope>NUCLEOTIDE SEQUENCE</scope>
    <source>
        <strain evidence="3">ZM13</strain>
        <plasmid evidence="3">pA</plasmid>
    </source>
</reference>
<dbReference type="Pfam" id="PF02625">
    <property type="entry name" value="XdhC_CoxI"/>
    <property type="match status" value="1"/>
</dbReference>